<evidence type="ECO:0000256" key="2">
    <source>
        <dbReference type="ARBA" id="ARBA00022723"/>
    </source>
</evidence>
<keyword evidence="3 9" id="KW-0863">Zinc-finger</keyword>
<proteinExistence type="predicted"/>
<dbReference type="GO" id="GO:0009791">
    <property type="term" value="P:post-embryonic development"/>
    <property type="evidence" value="ECO:0007669"/>
    <property type="project" value="UniProtKB-ARBA"/>
</dbReference>
<dbReference type="InterPro" id="IPR008906">
    <property type="entry name" value="HATC_C_dom"/>
</dbReference>
<evidence type="ECO:0000256" key="10">
    <source>
        <dbReference type="SAM" id="MobiDB-lite"/>
    </source>
</evidence>
<feature type="domain" description="BED-type" evidence="11">
    <location>
        <begin position="311"/>
        <end position="362"/>
    </location>
</feature>
<dbReference type="Pfam" id="PF02892">
    <property type="entry name" value="zf-BED"/>
    <property type="match status" value="3"/>
</dbReference>
<dbReference type="InterPro" id="IPR013087">
    <property type="entry name" value="Znf_C2H2_type"/>
</dbReference>
<keyword evidence="2" id="KW-0479">Metal-binding</keyword>
<dbReference type="SMART" id="SM00355">
    <property type="entry name" value="ZnF_C2H2"/>
    <property type="match status" value="4"/>
</dbReference>
<dbReference type="PROSITE" id="PS50808">
    <property type="entry name" value="ZF_BED"/>
    <property type="match status" value="3"/>
</dbReference>
<dbReference type="InterPro" id="IPR036236">
    <property type="entry name" value="Znf_C2H2_sf"/>
</dbReference>
<evidence type="ECO:0000256" key="1">
    <source>
        <dbReference type="ARBA" id="ARBA00004123"/>
    </source>
</evidence>
<accession>A0AAV4FDQ6</accession>
<name>A0AAV4FDQ6_9GAST</name>
<protein>
    <submittedName>
        <fullName evidence="12">Zinc finger BED domain-containing protein 4</fullName>
    </submittedName>
</protein>
<feature type="compositionally biased region" description="Polar residues" evidence="10">
    <location>
        <begin position="125"/>
        <end position="134"/>
    </location>
</feature>
<dbReference type="Proteomes" id="UP000762676">
    <property type="component" value="Unassembled WGS sequence"/>
</dbReference>
<dbReference type="InterPro" id="IPR003656">
    <property type="entry name" value="Znf_BED"/>
</dbReference>
<gene>
    <name evidence="12" type="ORF">ElyMa_002093600</name>
</gene>
<dbReference type="SUPFAM" id="SSF57667">
    <property type="entry name" value="beta-beta-alpha zinc fingers"/>
    <property type="match status" value="3"/>
</dbReference>
<dbReference type="Pfam" id="PF05699">
    <property type="entry name" value="Dimer_Tnp_hAT"/>
    <property type="match status" value="1"/>
</dbReference>
<feature type="domain" description="BED-type" evidence="11">
    <location>
        <begin position="4"/>
        <end position="54"/>
    </location>
</feature>
<keyword evidence="13" id="KW-1185">Reference proteome</keyword>
<dbReference type="SMART" id="SM00614">
    <property type="entry name" value="ZnF_BED"/>
    <property type="match status" value="3"/>
</dbReference>
<evidence type="ECO:0000256" key="6">
    <source>
        <dbReference type="ARBA" id="ARBA00023125"/>
    </source>
</evidence>
<evidence type="ECO:0000259" key="11">
    <source>
        <dbReference type="PROSITE" id="PS50808"/>
    </source>
</evidence>
<dbReference type="SUPFAM" id="SSF53098">
    <property type="entry name" value="Ribonuclease H-like"/>
    <property type="match status" value="1"/>
</dbReference>
<keyword evidence="4" id="KW-0862">Zinc</keyword>
<dbReference type="AlphaFoldDB" id="A0AAV4FDQ6"/>
<dbReference type="PANTHER" id="PTHR46481">
    <property type="entry name" value="ZINC FINGER BED DOMAIN-CONTAINING PROTEIN 4"/>
    <property type="match status" value="1"/>
</dbReference>
<dbReference type="GO" id="GO:0003677">
    <property type="term" value="F:DNA binding"/>
    <property type="evidence" value="ECO:0007669"/>
    <property type="project" value="UniProtKB-KW"/>
</dbReference>
<dbReference type="InterPro" id="IPR052035">
    <property type="entry name" value="ZnF_BED_domain_contain"/>
</dbReference>
<dbReference type="EMBL" id="BMAT01004287">
    <property type="protein sequence ID" value="GFR71402.1"/>
    <property type="molecule type" value="Genomic_DNA"/>
</dbReference>
<feature type="compositionally biased region" description="Polar residues" evidence="10">
    <location>
        <begin position="160"/>
        <end position="171"/>
    </location>
</feature>
<keyword evidence="6" id="KW-0238">DNA-binding</keyword>
<feature type="domain" description="BED-type" evidence="11">
    <location>
        <begin position="200"/>
        <end position="250"/>
    </location>
</feature>
<dbReference type="PANTHER" id="PTHR46481:SF10">
    <property type="entry name" value="ZINC FINGER BED DOMAIN-CONTAINING PROTEIN 39"/>
    <property type="match status" value="1"/>
</dbReference>
<reference evidence="12 13" key="1">
    <citation type="journal article" date="2021" name="Elife">
        <title>Chloroplast acquisition without the gene transfer in kleptoplastic sea slugs, Plakobranchus ocellatus.</title>
        <authorList>
            <person name="Maeda T."/>
            <person name="Takahashi S."/>
            <person name="Yoshida T."/>
            <person name="Shimamura S."/>
            <person name="Takaki Y."/>
            <person name="Nagai Y."/>
            <person name="Toyoda A."/>
            <person name="Suzuki Y."/>
            <person name="Arimoto A."/>
            <person name="Ishii H."/>
            <person name="Satoh N."/>
            <person name="Nishiyama T."/>
            <person name="Hasebe M."/>
            <person name="Maruyama T."/>
            <person name="Minagawa J."/>
            <person name="Obokata J."/>
            <person name="Shigenobu S."/>
        </authorList>
    </citation>
    <scope>NUCLEOTIDE SEQUENCE [LARGE SCALE GENOMIC DNA]</scope>
</reference>
<organism evidence="12 13">
    <name type="scientific">Elysia marginata</name>
    <dbReference type="NCBI Taxonomy" id="1093978"/>
    <lineage>
        <taxon>Eukaryota</taxon>
        <taxon>Metazoa</taxon>
        <taxon>Spiralia</taxon>
        <taxon>Lophotrochozoa</taxon>
        <taxon>Mollusca</taxon>
        <taxon>Gastropoda</taxon>
        <taxon>Heterobranchia</taxon>
        <taxon>Euthyneura</taxon>
        <taxon>Panpulmonata</taxon>
        <taxon>Sacoglossa</taxon>
        <taxon>Placobranchoidea</taxon>
        <taxon>Plakobranchidae</taxon>
        <taxon>Elysia</taxon>
    </lineage>
</organism>
<keyword evidence="8" id="KW-0539">Nucleus</keyword>
<keyword evidence="7" id="KW-0804">Transcription</keyword>
<dbReference type="GO" id="GO:0005634">
    <property type="term" value="C:nucleus"/>
    <property type="evidence" value="ECO:0007669"/>
    <property type="project" value="UniProtKB-SubCell"/>
</dbReference>
<evidence type="ECO:0000256" key="7">
    <source>
        <dbReference type="ARBA" id="ARBA00023163"/>
    </source>
</evidence>
<evidence type="ECO:0000256" key="3">
    <source>
        <dbReference type="ARBA" id="ARBA00022771"/>
    </source>
</evidence>
<evidence type="ECO:0000256" key="5">
    <source>
        <dbReference type="ARBA" id="ARBA00023015"/>
    </source>
</evidence>
<dbReference type="InterPro" id="IPR012337">
    <property type="entry name" value="RNaseH-like_sf"/>
</dbReference>
<dbReference type="GO" id="GO:0008270">
    <property type="term" value="F:zinc ion binding"/>
    <property type="evidence" value="ECO:0007669"/>
    <property type="project" value="UniProtKB-KW"/>
</dbReference>
<feature type="compositionally biased region" description="Acidic residues" evidence="10">
    <location>
        <begin position="135"/>
        <end position="149"/>
    </location>
</feature>
<evidence type="ECO:0000256" key="4">
    <source>
        <dbReference type="ARBA" id="ARBA00022833"/>
    </source>
</evidence>
<dbReference type="GO" id="GO:0046983">
    <property type="term" value="F:protein dimerization activity"/>
    <property type="evidence" value="ECO:0007669"/>
    <property type="project" value="InterPro"/>
</dbReference>
<feature type="region of interest" description="Disordered" evidence="10">
    <location>
        <begin position="125"/>
        <end position="171"/>
    </location>
</feature>
<evidence type="ECO:0000256" key="8">
    <source>
        <dbReference type="ARBA" id="ARBA00023242"/>
    </source>
</evidence>
<sequence>MTNKKQSFVWLFMDKVSPEAVQCKLCQQRLGYCSSTSNMRRHIQMKHPEQHDTVAKHVKERFGGREDLLEEAVKKYIEKSSPSTYSCSLCLSVFRNVKDTTHLMQHFNSKHSREVKELEASMNATAAESAPVQNDTDEDEVQSDSDEDYVPYSETRSAKKSQPQKSVNQNQTEWFDETGVQNGRVQKEQRRPVHWGFKRKSVSIVWSFMTKVAPKGTICQLCGKHFSFHSSTSNMQNHIKKQHPQELELVLQGGTLDLPSITVSSAVNEMKQEIVAPETATQLDQIVDEVLNHEERDKVDIEETSPFFKKKPVSIVWRFMVRISLHKTMCRLCKKTFNYRMGSTSNMHKHVESTHPLEVAQVKAGEDPAHLPLQKAIVSSPVKTTQSKLLVPGKILNQSKSLQLQGPRTQQLEYFVNLIVNGMYPCSMVERESFTKFVHMLNPKFFIPDKNKVVQAMTNLYRQQRQLLQKQLDEVPGISLSTEIWTYRERQQYLTVTAHFVSDTWEAQSAILNTVLLDSRVNLSASIAKRLEEVIRQWNIFDKIKCIVINGTDNLTTAMNQLNKPHVCCMAFALNVTVQESLKTSDDVGYLAKRVRDVVSFFVHSEEASEKLRKLQLLEGKTPQKLIQDVESDWISTYNMFKSYMELHVHLGPATHGITAENILLAAEELELLTRCVQILKPFALAAHDLASDSFTPLSKSLPVLNIIKQMISNLSKDDQEEGVIQYCSAIAFTKDLFDRLDKWISVIGDRQHFLPWAATLLDPRFKPMVLEDPEIQRWVETQLGQTMAPNNNPEGSKQLEAISKVSEDVDANVNLLWSSFDETIKRCVQEEPVDELQRYVDERPITRQEDPFKWWMEREHLYPKLCTVVKQFLSIPATSVPSGQVFLESERRNLSLRNFIEETQLDNVLFLSTCQILT</sequence>
<dbReference type="SUPFAM" id="SSF140996">
    <property type="entry name" value="Hermes dimerisation domain"/>
    <property type="match status" value="1"/>
</dbReference>
<keyword evidence="5" id="KW-0805">Transcription regulation</keyword>
<comment type="caution">
    <text evidence="12">The sequence shown here is derived from an EMBL/GenBank/DDBJ whole genome shotgun (WGS) entry which is preliminary data.</text>
</comment>
<evidence type="ECO:0000313" key="13">
    <source>
        <dbReference type="Proteomes" id="UP000762676"/>
    </source>
</evidence>
<evidence type="ECO:0000313" key="12">
    <source>
        <dbReference type="EMBL" id="GFR71402.1"/>
    </source>
</evidence>
<evidence type="ECO:0000256" key="9">
    <source>
        <dbReference type="PROSITE-ProRule" id="PRU00027"/>
    </source>
</evidence>
<comment type="subcellular location">
    <subcellularLocation>
        <location evidence="1">Nucleus</location>
    </subcellularLocation>
</comment>